<dbReference type="Proteomes" id="UP000019335">
    <property type="component" value="Chromosome 2"/>
</dbReference>
<reference evidence="1 2" key="1">
    <citation type="journal article" date="2014" name="Mol. Plant">
        <title>Chromosome Scale Genome Assembly and Transcriptome Profiling of Nannochloropsis gaditana in Nitrogen Depletion.</title>
        <authorList>
            <person name="Corteggiani Carpinelli E."/>
            <person name="Telatin A."/>
            <person name="Vitulo N."/>
            <person name="Forcato C."/>
            <person name="D'Angelo M."/>
            <person name="Schiavon R."/>
            <person name="Vezzi A."/>
            <person name="Giacometti G.M."/>
            <person name="Morosinotto T."/>
            <person name="Valle G."/>
        </authorList>
    </citation>
    <scope>NUCLEOTIDE SEQUENCE [LARGE SCALE GENOMIC DNA]</scope>
    <source>
        <strain evidence="1 2">B-31</strain>
    </source>
</reference>
<sequence length="807" mass="90100">MRNLWGRNRLLIALYVPFVALVLFHIMSLKHAPLLGKALFTGTRPPLNNKVLATRAKAEIKGAHGGHVFVAAKRRTYHGSRPFSSNISTSGVSHKPYPRSAEQLTCNKWAVVTTIFGPTALVKQLVEMKDWCVVVVGDQQSPSTYDIQSDNLIFLGPEEQEALPYHIIPLLKWNHFGRKNIGFLYAMQHGAEVIYDTDDDNILKVDSRGKPFIPDCKLGELALSKDVVRSGQSQVYNPYPNFGSVRVKDGSPAFVWPRGFPVDLITDASTWNVSLGVEEETLEGGVITIVQSLADHDPDVDALYRLTSHLPLRFHSGGSARLEVIPPGVMTPFNAQATVFGKAGFWGMLLPITVNGRVSDIWRSYVTSRIMWEAGQRLAFASPFVTQCRNSHSYVADFDAENDLYERAGALVSWLLEWRPVSHSLEGMIEEMAIAMYEMDFLHDPLDVDLAIAWIQDLQGIGVAMPKMLSQSEKGYFSPHANGTVGSLKIVRSDGTCEQSSVAEPSLWAVLPPSTPKSRKPVALMVMTKDDMNLLSRFLAYHGDVFGFENIYVFDGSTGPQKAFLDSIAALYPIHVRHSLVDLNEITNELAQWIDEIKGGYEWIFKVDTDEFLVQKGDGHGGPVLSNPALLLPTSNASDATLSVDHLYEAAPVTSGSPTEAEHSMSRAAPRWKQFYNGEKFNITDLNIGSHVRGETTVARGIAFVHYRSRSYEDYVQIATQTLLGHDYVKATDSKEEMIDKLKKLDDRPSCLRPSCHKIPIVLDALMKYEETQQKFYEKSKAWPRNLRVFREHLGKIFAKYPSIVIN</sequence>
<dbReference type="Pfam" id="PF13704">
    <property type="entry name" value="Glyco_tranf_2_4"/>
    <property type="match status" value="1"/>
</dbReference>
<organism evidence="1 2">
    <name type="scientific">Nannochloropsis gaditana</name>
    <dbReference type="NCBI Taxonomy" id="72520"/>
    <lineage>
        <taxon>Eukaryota</taxon>
        <taxon>Sar</taxon>
        <taxon>Stramenopiles</taxon>
        <taxon>Ochrophyta</taxon>
        <taxon>Eustigmatophyceae</taxon>
        <taxon>Eustigmatales</taxon>
        <taxon>Monodopsidaceae</taxon>
        <taxon>Nannochloropsis</taxon>
    </lineage>
</organism>
<keyword evidence="2" id="KW-1185">Reference proteome</keyword>
<gene>
    <name evidence="1" type="ORF">Naga_100035g46</name>
</gene>
<dbReference type="OrthoDB" id="6083607at2759"/>
<comment type="caution">
    <text evidence="1">The sequence shown here is derived from an EMBL/GenBank/DDBJ whole genome shotgun (WGS) entry which is preliminary data.</text>
</comment>
<dbReference type="PANTHER" id="PTHR31362:SF0">
    <property type="entry name" value="EXOSTOSIN DOMAIN-CONTAINING PROTEIN-RELATED"/>
    <property type="match status" value="1"/>
</dbReference>
<dbReference type="EMBL" id="AZIL01000114">
    <property type="protein sequence ID" value="EWM29892.1"/>
    <property type="molecule type" value="Genomic_DNA"/>
</dbReference>
<dbReference type="AlphaFoldDB" id="W7TUS0"/>
<name>W7TUS0_9STRA</name>
<proteinExistence type="predicted"/>
<dbReference type="InterPro" id="IPR005049">
    <property type="entry name" value="STL-like"/>
</dbReference>
<accession>W7TUS0</accession>
<dbReference type="PANTHER" id="PTHR31362">
    <property type="entry name" value="GLYCOSYLTRANSFERASE STELLO1-RELATED"/>
    <property type="match status" value="1"/>
</dbReference>
<dbReference type="Pfam" id="PF03385">
    <property type="entry name" value="STELLO"/>
    <property type="match status" value="1"/>
</dbReference>
<protein>
    <submittedName>
        <fullName evidence="1">Uncharacterized protein</fullName>
    </submittedName>
</protein>
<evidence type="ECO:0000313" key="1">
    <source>
        <dbReference type="EMBL" id="EWM29892.1"/>
    </source>
</evidence>
<evidence type="ECO:0000313" key="2">
    <source>
        <dbReference type="Proteomes" id="UP000019335"/>
    </source>
</evidence>